<protein>
    <submittedName>
        <fullName evidence="2">Integrase</fullName>
    </submittedName>
</protein>
<dbReference type="Proteomes" id="UP000244960">
    <property type="component" value="Chromosome I"/>
</dbReference>
<dbReference type="EMBL" id="LS398547">
    <property type="protein sequence ID" value="SPR04030.1"/>
    <property type="molecule type" value="Genomic_DNA"/>
</dbReference>
<proteinExistence type="predicted"/>
<gene>
    <name evidence="2" type="ORF">UT176_00412</name>
</gene>
<sequence length="77" mass="9009">MKNILKHAASLCNKKTSEISREDIQKIFDEIIKEKKNYVTANSILKHLSPIFNKAIDWRLLDKNPVYNKKAQARIKI</sequence>
<organism evidence="2 3">
    <name type="scientific">Orientia tsutsugamushi</name>
    <name type="common">Rickettsia tsutsugamushi</name>
    <dbReference type="NCBI Taxonomy" id="784"/>
    <lineage>
        <taxon>Bacteria</taxon>
        <taxon>Pseudomonadati</taxon>
        <taxon>Pseudomonadota</taxon>
        <taxon>Alphaproteobacteria</taxon>
        <taxon>Rickettsiales</taxon>
        <taxon>Rickettsiaceae</taxon>
        <taxon>Rickettsieae</taxon>
        <taxon>Orientia</taxon>
    </lineage>
</organism>
<dbReference type="SUPFAM" id="SSF56349">
    <property type="entry name" value="DNA breaking-rejoining enzymes"/>
    <property type="match status" value="1"/>
</dbReference>
<dbReference type="InterPro" id="IPR010998">
    <property type="entry name" value="Integrase_recombinase_N"/>
</dbReference>
<evidence type="ECO:0000256" key="1">
    <source>
        <dbReference type="ARBA" id="ARBA00023125"/>
    </source>
</evidence>
<dbReference type="AlphaFoldDB" id="A0A2U3QSU5"/>
<keyword evidence="1" id="KW-0238">DNA-binding</keyword>
<dbReference type="RefSeq" id="WP_045918334.1">
    <property type="nucleotide sequence ID" value="NZ_LS398547.1"/>
</dbReference>
<dbReference type="Gene3D" id="1.10.150.130">
    <property type="match status" value="1"/>
</dbReference>
<accession>A0A2U3QSU5</accession>
<name>A0A2U3QSU5_ORITS</name>
<dbReference type="GO" id="GO:0003677">
    <property type="term" value="F:DNA binding"/>
    <property type="evidence" value="ECO:0007669"/>
    <property type="project" value="UniProtKB-KW"/>
</dbReference>
<dbReference type="InterPro" id="IPR011010">
    <property type="entry name" value="DNA_brk_join_enz"/>
</dbReference>
<reference evidence="3" key="1">
    <citation type="submission" date="2018-03" db="EMBL/GenBank/DDBJ databases">
        <authorList>
            <person name="Batty M. E."/>
            <person name="Batty M E."/>
        </authorList>
    </citation>
    <scope>NUCLEOTIDE SEQUENCE [LARGE SCALE GENOMIC DNA]</scope>
</reference>
<evidence type="ECO:0000313" key="2">
    <source>
        <dbReference type="EMBL" id="SPR04030.1"/>
    </source>
</evidence>
<evidence type="ECO:0000313" key="3">
    <source>
        <dbReference type="Proteomes" id="UP000244960"/>
    </source>
</evidence>